<evidence type="ECO:0000313" key="1">
    <source>
        <dbReference type="Proteomes" id="UP000887540"/>
    </source>
</evidence>
<organism evidence="1 2">
    <name type="scientific">Acrobeloides nanus</name>
    <dbReference type="NCBI Taxonomy" id="290746"/>
    <lineage>
        <taxon>Eukaryota</taxon>
        <taxon>Metazoa</taxon>
        <taxon>Ecdysozoa</taxon>
        <taxon>Nematoda</taxon>
        <taxon>Chromadorea</taxon>
        <taxon>Rhabditida</taxon>
        <taxon>Tylenchina</taxon>
        <taxon>Cephalobomorpha</taxon>
        <taxon>Cephaloboidea</taxon>
        <taxon>Cephalobidae</taxon>
        <taxon>Acrobeloides</taxon>
    </lineage>
</organism>
<dbReference type="WBParaSite" id="ACRNAN_scaffold29994.g27977.t1">
    <property type="protein sequence ID" value="ACRNAN_scaffold29994.g27977.t1"/>
    <property type="gene ID" value="ACRNAN_scaffold29994.g27977"/>
</dbReference>
<dbReference type="InterPro" id="IPR016187">
    <property type="entry name" value="CTDL_fold"/>
</dbReference>
<proteinExistence type="predicted"/>
<evidence type="ECO:0000313" key="2">
    <source>
        <dbReference type="WBParaSite" id="ACRNAN_scaffold29994.g27977.t1"/>
    </source>
</evidence>
<keyword evidence="1" id="KW-1185">Reference proteome</keyword>
<sequence>MAAQGNWIWAQLNGNGLSLSNTGYINWGSGMPINDTIKRCVSDQKTNKWQVEDCNTTQHFYACVKHVYDYTNVFEGENA</sequence>
<dbReference type="Gene3D" id="3.10.100.10">
    <property type="entry name" value="Mannose-Binding Protein A, subunit A"/>
    <property type="match status" value="1"/>
</dbReference>
<name>A0A914DKT2_9BILA</name>
<dbReference type="SUPFAM" id="SSF56436">
    <property type="entry name" value="C-type lectin-like"/>
    <property type="match status" value="1"/>
</dbReference>
<dbReference type="InterPro" id="IPR016186">
    <property type="entry name" value="C-type_lectin-like/link_sf"/>
</dbReference>
<accession>A0A914DKT2</accession>
<reference evidence="2" key="1">
    <citation type="submission" date="2022-11" db="UniProtKB">
        <authorList>
            <consortium name="WormBaseParasite"/>
        </authorList>
    </citation>
    <scope>IDENTIFICATION</scope>
</reference>
<dbReference type="AlphaFoldDB" id="A0A914DKT2"/>
<protein>
    <submittedName>
        <fullName evidence="2">C-type lectin domain-containing protein</fullName>
    </submittedName>
</protein>
<dbReference type="Proteomes" id="UP000887540">
    <property type="component" value="Unplaced"/>
</dbReference>